<evidence type="ECO:0000313" key="3">
    <source>
        <dbReference type="Proteomes" id="UP000536262"/>
    </source>
</evidence>
<comment type="caution">
    <text evidence="2">The sequence shown here is derived from an EMBL/GenBank/DDBJ whole genome shotgun (WGS) entry which is preliminary data.</text>
</comment>
<feature type="domain" description="HTH cro/C1-type" evidence="1">
    <location>
        <begin position="1"/>
        <end position="41"/>
    </location>
</feature>
<keyword evidence="3" id="KW-1185">Reference proteome</keyword>
<dbReference type="GO" id="GO:0003677">
    <property type="term" value="F:DNA binding"/>
    <property type="evidence" value="ECO:0007669"/>
    <property type="project" value="InterPro"/>
</dbReference>
<dbReference type="InterPro" id="IPR010982">
    <property type="entry name" value="Lambda_DNA-bd_dom_sf"/>
</dbReference>
<dbReference type="PROSITE" id="PS50943">
    <property type="entry name" value="HTH_CROC1"/>
    <property type="match status" value="1"/>
</dbReference>
<dbReference type="InterPro" id="IPR001387">
    <property type="entry name" value="Cro/C1-type_HTH"/>
</dbReference>
<gene>
    <name evidence="2" type="ORF">GGR00_003515</name>
</gene>
<reference evidence="2 3" key="1">
    <citation type="submission" date="2020-08" db="EMBL/GenBank/DDBJ databases">
        <title>Genomic Encyclopedia of Type Strains, Phase IV (KMG-IV): sequencing the most valuable type-strain genomes for metagenomic binning, comparative biology and taxonomic classification.</title>
        <authorList>
            <person name="Goeker M."/>
        </authorList>
    </citation>
    <scope>NUCLEOTIDE SEQUENCE [LARGE SCALE GENOMIC DNA]</scope>
    <source>
        <strain evidence="2 3">DSM 7051</strain>
    </source>
</reference>
<dbReference type="Pfam" id="PF01381">
    <property type="entry name" value="HTH_3"/>
    <property type="match status" value="1"/>
</dbReference>
<protein>
    <submittedName>
        <fullName evidence="2">Transcriptional regulator with XRE-family HTH domain</fullName>
    </submittedName>
</protein>
<dbReference type="SUPFAM" id="SSF47413">
    <property type="entry name" value="lambda repressor-like DNA-binding domains"/>
    <property type="match status" value="1"/>
</dbReference>
<name>A0A7X0KM31_9HYPH</name>
<dbReference type="Gene3D" id="1.10.260.40">
    <property type="entry name" value="lambda repressor-like DNA-binding domains"/>
    <property type="match status" value="1"/>
</dbReference>
<evidence type="ECO:0000313" key="2">
    <source>
        <dbReference type="EMBL" id="MBB6355710.1"/>
    </source>
</evidence>
<dbReference type="AlphaFoldDB" id="A0A7X0KM31"/>
<organism evidence="2 3">
    <name type="scientific">Aminobacter aganoensis</name>
    <dbReference type="NCBI Taxonomy" id="83264"/>
    <lineage>
        <taxon>Bacteria</taxon>
        <taxon>Pseudomonadati</taxon>
        <taxon>Pseudomonadota</taxon>
        <taxon>Alphaproteobacteria</taxon>
        <taxon>Hyphomicrobiales</taxon>
        <taxon>Phyllobacteriaceae</taxon>
        <taxon>Aminobacter</taxon>
    </lineage>
</organism>
<dbReference type="Proteomes" id="UP000536262">
    <property type="component" value="Unassembled WGS sequence"/>
</dbReference>
<evidence type="ECO:0000259" key="1">
    <source>
        <dbReference type="PROSITE" id="PS50943"/>
    </source>
</evidence>
<accession>A0A7X0KM31</accession>
<sequence>MGELLGVTFQQVQKYESGANRIAVATLVRAAEALGSPLSFFLEGLGPGEIGGQRKMHKRHPRLSPEFFEAIEDRKLRAALRTIVRALVAHADR</sequence>
<dbReference type="EMBL" id="JACHOU010000009">
    <property type="protein sequence ID" value="MBB6355710.1"/>
    <property type="molecule type" value="Genomic_DNA"/>
</dbReference>
<proteinExistence type="predicted"/>
<dbReference type="CDD" id="cd00093">
    <property type="entry name" value="HTH_XRE"/>
    <property type="match status" value="1"/>
</dbReference>